<feature type="region of interest" description="Disordered" evidence="1">
    <location>
        <begin position="509"/>
        <end position="538"/>
    </location>
</feature>
<protein>
    <recommendedName>
        <fullName evidence="4">DUF4419 domain-containing protein</fullName>
    </recommendedName>
</protein>
<dbReference type="AlphaFoldDB" id="A0A6A6I9I9"/>
<sequence>MPVTTRGAPVEVKAAPALSSFNSTGLLQATCPSLWKPGNSILDSSFRSDVTLRAASNGFVSTVLDAYLQHNHLVLRPEDVWFAILIQFSFYVNKHAEKLRKYFVDHAGKKKLEILQDVMEMPAFALGMTELIAKNVKDPALRQWIMPDFSTTTDTDRISAAIIMMGTMQKYFAYFCGITCGIPSVTLLGEKKDWEDILERVHYLAKFGSEHAELLVWNSVLTAVVSQFVKTFDNPDTPDVVKFWQKAVHRYSDNYSGEKHITGWVLAFCFWDAEGEPLVARRVGWSAKNWQQGVADDGLDWWFEGQRLSDLEWNDVPSGFAHVPIHIKDYTSGEKSVAKAIAGSVGWRVLDSDALFASTRGKGKASAKHPDQAVLSVSRKLKASGPSMLTDTTLVNQAPAQKPGILKQIAQKIFCLGSENDNDPTAGGKNVENDNSPQEANPEPNPADGRRKVWMNGREIYVREPEPEVPQLSDLSELNRPWAYEKGGKNDTLQPETGWWVMKTIDGQYGKDPDVPDVEFDSDAEGYDDDLARNGRPL</sequence>
<evidence type="ECO:0008006" key="4">
    <source>
        <dbReference type="Google" id="ProtNLM"/>
    </source>
</evidence>
<feature type="compositionally biased region" description="Acidic residues" evidence="1">
    <location>
        <begin position="515"/>
        <end position="529"/>
    </location>
</feature>
<dbReference type="OrthoDB" id="9978173at2759"/>
<evidence type="ECO:0000313" key="2">
    <source>
        <dbReference type="EMBL" id="KAF2247041.1"/>
    </source>
</evidence>
<dbReference type="RefSeq" id="XP_033682045.1">
    <property type="nucleotide sequence ID" value="XM_033829265.1"/>
</dbReference>
<dbReference type="GeneID" id="54582595"/>
<keyword evidence="3" id="KW-1185">Reference proteome</keyword>
<reference evidence="2" key="1">
    <citation type="journal article" date="2020" name="Stud. Mycol.">
        <title>101 Dothideomycetes genomes: a test case for predicting lifestyles and emergence of pathogens.</title>
        <authorList>
            <person name="Haridas S."/>
            <person name="Albert R."/>
            <person name="Binder M."/>
            <person name="Bloem J."/>
            <person name="Labutti K."/>
            <person name="Salamov A."/>
            <person name="Andreopoulos B."/>
            <person name="Baker S."/>
            <person name="Barry K."/>
            <person name="Bills G."/>
            <person name="Bluhm B."/>
            <person name="Cannon C."/>
            <person name="Castanera R."/>
            <person name="Culley D."/>
            <person name="Daum C."/>
            <person name="Ezra D."/>
            <person name="Gonzalez J."/>
            <person name="Henrissat B."/>
            <person name="Kuo A."/>
            <person name="Liang C."/>
            <person name="Lipzen A."/>
            <person name="Lutzoni F."/>
            <person name="Magnuson J."/>
            <person name="Mondo S."/>
            <person name="Nolan M."/>
            <person name="Ohm R."/>
            <person name="Pangilinan J."/>
            <person name="Park H.-J."/>
            <person name="Ramirez L."/>
            <person name="Alfaro M."/>
            <person name="Sun H."/>
            <person name="Tritt A."/>
            <person name="Yoshinaga Y."/>
            <person name="Zwiers L.-H."/>
            <person name="Turgeon B."/>
            <person name="Goodwin S."/>
            <person name="Spatafora J."/>
            <person name="Crous P."/>
            <person name="Grigoriev I."/>
        </authorList>
    </citation>
    <scope>NUCLEOTIDE SEQUENCE</scope>
    <source>
        <strain evidence="2">CBS 122368</strain>
    </source>
</reference>
<dbReference type="InterPro" id="IPR025533">
    <property type="entry name" value="DUF4419"/>
</dbReference>
<organism evidence="2 3">
    <name type="scientific">Trematosphaeria pertusa</name>
    <dbReference type="NCBI Taxonomy" id="390896"/>
    <lineage>
        <taxon>Eukaryota</taxon>
        <taxon>Fungi</taxon>
        <taxon>Dikarya</taxon>
        <taxon>Ascomycota</taxon>
        <taxon>Pezizomycotina</taxon>
        <taxon>Dothideomycetes</taxon>
        <taxon>Pleosporomycetidae</taxon>
        <taxon>Pleosporales</taxon>
        <taxon>Massarineae</taxon>
        <taxon>Trematosphaeriaceae</taxon>
        <taxon>Trematosphaeria</taxon>
    </lineage>
</organism>
<gene>
    <name evidence="2" type="ORF">BU26DRAFT_520316</name>
</gene>
<evidence type="ECO:0000256" key="1">
    <source>
        <dbReference type="SAM" id="MobiDB-lite"/>
    </source>
</evidence>
<name>A0A6A6I9I9_9PLEO</name>
<evidence type="ECO:0000313" key="3">
    <source>
        <dbReference type="Proteomes" id="UP000800094"/>
    </source>
</evidence>
<feature type="region of interest" description="Disordered" evidence="1">
    <location>
        <begin position="418"/>
        <end position="452"/>
    </location>
</feature>
<dbReference type="Proteomes" id="UP000800094">
    <property type="component" value="Unassembled WGS sequence"/>
</dbReference>
<dbReference type="EMBL" id="ML987197">
    <property type="protein sequence ID" value="KAF2247041.1"/>
    <property type="molecule type" value="Genomic_DNA"/>
</dbReference>
<dbReference type="PANTHER" id="PTHR31252">
    <property type="entry name" value="DUF4419 DOMAIN-CONTAINING PROTEIN"/>
    <property type="match status" value="1"/>
</dbReference>
<dbReference type="PANTHER" id="PTHR31252:SF11">
    <property type="entry name" value="DUF4419 DOMAIN-CONTAINING PROTEIN"/>
    <property type="match status" value="1"/>
</dbReference>
<dbReference type="Pfam" id="PF14388">
    <property type="entry name" value="DUF4419"/>
    <property type="match status" value="1"/>
</dbReference>
<accession>A0A6A6I9I9</accession>
<proteinExistence type="predicted"/>